<dbReference type="GO" id="GO:0007165">
    <property type="term" value="P:signal transduction"/>
    <property type="evidence" value="ECO:0007669"/>
    <property type="project" value="TreeGrafter"/>
</dbReference>
<dbReference type="Pfam" id="PF03572">
    <property type="entry name" value="Peptidase_S41"/>
    <property type="match status" value="1"/>
</dbReference>
<evidence type="ECO:0000313" key="2">
    <source>
        <dbReference type="EMBL" id="GAG78272.1"/>
    </source>
</evidence>
<dbReference type="PANTHER" id="PTHR32060:SF30">
    <property type="entry name" value="CARBOXY-TERMINAL PROCESSING PROTEASE CTPA"/>
    <property type="match status" value="1"/>
</dbReference>
<proteinExistence type="predicted"/>
<feature type="domain" description="Tail specific protease" evidence="1">
    <location>
        <begin position="3"/>
        <end position="86"/>
    </location>
</feature>
<dbReference type="InterPro" id="IPR005151">
    <property type="entry name" value="Tail-specific_protease"/>
</dbReference>
<dbReference type="SUPFAM" id="SSF52096">
    <property type="entry name" value="ClpP/crotonase"/>
    <property type="match status" value="1"/>
</dbReference>
<comment type="caution">
    <text evidence="2">The sequence shown here is derived from an EMBL/GenBank/DDBJ whole genome shotgun (WGS) entry which is preliminary data.</text>
</comment>
<protein>
    <recommendedName>
        <fullName evidence="1">Tail specific protease domain-containing protein</fullName>
    </recommendedName>
</protein>
<name>X1BAH4_9ZZZZ</name>
<dbReference type="InterPro" id="IPR029045">
    <property type="entry name" value="ClpP/crotonase-like_dom_sf"/>
</dbReference>
<dbReference type="GO" id="GO:0008236">
    <property type="term" value="F:serine-type peptidase activity"/>
    <property type="evidence" value="ECO:0007669"/>
    <property type="project" value="InterPro"/>
</dbReference>
<dbReference type="GO" id="GO:0004175">
    <property type="term" value="F:endopeptidase activity"/>
    <property type="evidence" value="ECO:0007669"/>
    <property type="project" value="TreeGrafter"/>
</dbReference>
<feature type="non-terminal residue" evidence="2">
    <location>
        <position position="1"/>
    </location>
</feature>
<accession>X1BAH4</accession>
<dbReference type="EMBL" id="BART01010898">
    <property type="protein sequence ID" value="GAG78272.1"/>
    <property type="molecule type" value="Genomic_DNA"/>
</dbReference>
<dbReference type="GO" id="GO:0030288">
    <property type="term" value="C:outer membrane-bounded periplasmic space"/>
    <property type="evidence" value="ECO:0007669"/>
    <property type="project" value="TreeGrafter"/>
</dbReference>
<dbReference type="PANTHER" id="PTHR32060">
    <property type="entry name" value="TAIL-SPECIFIC PROTEASE"/>
    <property type="match status" value="1"/>
</dbReference>
<sequence length="114" mass="12143">LLYEGEIAVLVSPNCVSACEGFAYALQENDRAVVFGHYPSAGAFGDVGRGQYTLPDEIKMQYPTGRPVDSSGEVIIEGKGVIPDFIVPVTEESALGGEDALLIRAIEALLDKIK</sequence>
<evidence type="ECO:0000259" key="1">
    <source>
        <dbReference type="Pfam" id="PF03572"/>
    </source>
</evidence>
<dbReference type="AlphaFoldDB" id="X1BAH4"/>
<dbReference type="GO" id="GO:0006508">
    <property type="term" value="P:proteolysis"/>
    <property type="evidence" value="ECO:0007669"/>
    <property type="project" value="InterPro"/>
</dbReference>
<organism evidence="2">
    <name type="scientific">marine sediment metagenome</name>
    <dbReference type="NCBI Taxonomy" id="412755"/>
    <lineage>
        <taxon>unclassified sequences</taxon>
        <taxon>metagenomes</taxon>
        <taxon>ecological metagenomes</taxon>
    </lineage>
</organism>
<reference evidence="2" key="1">
    <citation type="journal article" date="2014" name="Front. Microbiol.">
        <title>High frequency of phylogenetically diverse reductive dehalogenase-homologous genes in deep subseafloor sedimentary metagenomes.</title>
        <authorList>
            <person name="Kawai M."/>
            <person name="Futagami T."/>
            <person name="Toyoda A."/>
            <person name="Takaki Y."/>
            <person name="Nishi S."/>
            <person name="Hori S."/>
            <person name="Arai W."/>
            <person name="Tsubouchi T."/>
            <person name="Morono Y."/>
            <person name="Uchiyama I."/>
            <person name="Ito T."/>
            <person name="Fujiyama A."/>
            <person name="Inagaki F."/>
            <person name="Takami H."/>
        </authorList>
    </citation>
    <scope>NUCLEOTIDE SEQUENCE</scope>
    <source>
        <strain evidence="2">Expedition CK06-06</strain>
    </source>
</reference>
<dbReference type="Gene3D" id="3.90.226.10">
    <property type="entry name" value="2-enoyl-CoA Hydratase, Chain A, domain 1"/>
    <property type="match status" value="1"/>
</dbReference>
<gene>
    <name evidence="2" type="ORF">S01H4_23477</name>
</gene>